<dbReference type="AlphaFoldDB" id="A0A6M6JC80"/>
<dbReference type="EMBL" id="CP053564">
    <property type="protein sequence ID" value="QJY44693.1"/>
    <property type="molecule type" value="Genomic_DNA"/>
</dbReference>
<dbReference type="InterPro" id="IPR029069">
    <property type="entry name" value="HotDog_dom_sf"/>
</dbReference>
<dbReference type="Proteomes" id="UP000505377">
    <property type="component" value="Chromosome"/>
</dbReference>
<accession>A0A6M6JC80</accession>
<keyword evidence="2" id="KW-1185">Reference proteome</keyword>
<evidence type="ECO:0000313" key="2">
    <source>
        <dbReference type="Proteomes" id="UP000505377"/>
    </source>
</evidence>
<dbReference type="SUPFAM" id="SSF54637">
    <property type="entry name" value="Thioesterase/thiol ester dehydrase-isomerase"/>
    <property type="match status" value="1"/>
</dbReference>
<organism evidence="1 2">
    <name type="scientific">Pseudonocardia broussonetiae</name>
    <dbReference type="NCBI Taxonomy" id="2736640"/>
    <lineage>
        <taxon>Bacteria</taxon>
        <taxon>Bacillati</taxon>
        <taxon>Actinomycetota</taxon>
        <taxon>Actinomycetes</taxon>
        <taxon>Pseudonocardiales</taxon>
        <taxon>Pseudonocardiaceae</taxon>
        <taxon>Pseudonocardia</taxon>
    </lineage>
</organism>
<evidence type="ECO:0000313" key="1">
    <source>
        <dbReference type="EMBL" id="QJY44693.1"/>
    </source>
</evidence>
<protein>
    <submittedName>
        <fullName evidence="1">Acyl-CoA thioesterase</fullName>
    </submittedName>
</protein>
<reference evidence="1 2" key="1">
    <citation type="submission" date="2020-05" db="EMBL/GenBank/DDBJ databases">
        <authorList>
            <person name="Mo P."/>
        </authorList>
    </citation>
    <scope>NUCLEOTIDE SEQUENCE [LARGE SCALE GENOMIC DNA]</scope>
    <source>
        <strain evidence="1 2">Gen01</strain>
    </source>
</reference>
<proteinExistence type="predicted"/>
<name>A0A6M6JC80_9PSEU</name>
<gene>
    <name evidence="1" type="ORF">HOP40_01615</name>
</gene>
<sequence>MTQMQDPARVRIRRRVEWAQTDAAGHHHWTAVLHWAEQAETVLHERLGIADVTFGREPRVNATVDFTERLYFREAVDVDFAVEHVGTTSARYAFTVTRDGVTAARGTLSTVLVDPGTGRPSPWPEELRTALTAGGEQEPG</sequence>
<dbReference type="Gene3D" id="3.10.129.10">
    <property type="entry name" value="Hotdog Thioesterase"/>
    <property type="match status" value="1"/>
</dbReference>
<dbReference type="RefSeq" id="WP_172154068.1">
    <property type="nucleotide sequence ID" value="NZ_CP053564.1"/>
</dbReference>
<dbReference type="Pfam" id="PF13279">
    <property type="entry name" value="4HBT_2"/>
    <property type="match status" value="1"/>
</dbReference>
<dbReference type="KEGG" id="pbro:HOP40_01615"/>
<dbReference type="CDD" id="cd00586">
    <property type="entry name" value="4HBT"/>
    <property type="match status" value="1"/>
</dbReference>